<name>A0AAD4Q2J9_9EURO</name>
<dbReference type="SUPFAM" id="SSF53590">
    <property type="entry name" value="Nucleoside hydrolase"/>
    <property type="match status" value="1"/>
</dbReference>
<dbReference type="AlphaFoldDB" id="A0AAD4Q2J9"/>
<dbReference type="InterPro" id="IPR036452">
    <property type="entry name" value="Ribo_hydro-like"/>
</dbReference>
<keyword evidence="2" id="KW-0378">Hydrolase</keyword>
<keyword evidence="3" id="KW-0326">Glycosidase</keyword>
<dbReference type="Proteomes" id="UP001201262">
    <property type="component" value="Unassembled WGS sequence"/>
</dbReference>
<dbReference type="PANTHER" id="PTHR12304:SF4">
    <property type="entry name" value="URIDINE NUCLEOSIDASE"/>
    <property type="match status" value="1"/>
</dbReference>
<evidence type="ECO:0000313" key="5">
    <source>
        <dbReference type="EMBL" id="KAH8700461.1"/>
    </source>
</evidence>
<sequence length="378" mass="40553">MMSPAPTQKTPLWLDCDPGHDDVFAILFAAYHPGINLLGISTVFGNAPLETTTVNAASILTSIGKHNDIPIYAGASQAIARPPMNPPTSIHGKTGLDGTDLLPQPKRDPKWTESATAAMAAALLAQPADTAVVVATGPLTNIAILFRDYPQLAGHVKCLSLMGAAFGGGFTDVSLGTVDDPNRIGNYTRWAEFNIVADPEAAAQIFSDNIIAAKTTVIPLDLTHQVLATERVRDLLLYGKSGQRNGKAKTTLRQMLVELLMYFADTYADVFGITVGPPLHDPIAVAAALIGTPWEISFHDSDDQGSKQSERFSVTVETKGSYKDAVEGKTMTGMTMQIPLEPGSDGVTIPRSLDFSHFWTVLEDCIEMADEKVRLEFA</sequence>
<evidence type="ECO:0000256" key="1">
    <source>
        <dbReference type="ARBA" id="ARBA00009176"/>
    </source>
</evidence>
<feature type="domain" description="Inosine/uridine-preferring nucleoside hydrolase" evidence="4">
    <location>
        <begin position="12"/>
        <end position="359"/>
    </location>
</feature>
<dbReference type="InterPro" id="IPR001910">
    <property type="entry name" value="Inosine/uridine_hydrolase_dom"/>
</dbReference>
<dbReference type="InterPro" id="IPR023186">
    <property type="entry name" value="IUNH"/>
</dbReference>
<evidence type="ECO:0000256" key="3">
    <source>
        <dbReference type="ARBA" id="ARBA00023295"/>
    </source>
</evidence>
<dbReference type="GO" id="GO:0005829">
    <property type="term" value="C:cytosol"/>
    <property type="evidence" value="ECO:0007669"/>
    <property type="project" value="TreeGrafter"/>
</dbReference>
<organism evidence="5 6">
    <name type="scientific">Talaromyces proteolyticus</name>
    <dbReference type="NCBI Taxonomy" id="1131652"/>
    <lineage>
        <taxon>Eukaryota</taxon>
        <taxon>Fungi</taxon>
        <taxon>Dikarya</taxon>
        <taxon>Ascomycota</taxon>
        <taxon>Pezizomycotina</taxon>
        <taxon>Eurotiomycetes</taxon>
        <taxon>Eurotiomycetidae</taxon>
        <taxon>Eurotiales</taxon>
        <taxon>Trichocomaceae</taxon>
        <taxon>Talaromyces</taxon>
        <taxon>Talaromyces sect. Bacilispori</taxon>
    </lineage>
</organism>
<protein>
    <submittedName>
        <fullName evidence="5">Uridine nucleosidase</fullName>
    </submittedName>
</protein>
<evidence type="ECO:0000259" key="4">
    <source>
        <dbReference type="Pfam" id="PF01156"/>
    </source>
</evidence>
<proteinExistence type="inferred from homology"/>
<comment type="caution">
    <text evidence="5">The sequence shown here is derived from an EMBL/GenBank/DDBJ whole genome shotgun (WGS) entry which is preliminary data.</text>
</comment>
<dbReference type="GO" id="GO:0008477">
    <property type="term" value="F:purine nucleosidase activity"/>
    <property type="evidence" value="ECO:0007669"/>
    <property type="project" value="TreeGrafter"/>
</dbReference>
<dbReference type="EMBL" id="JAJTJA010000004">
    <property type="protein sequence ID" value="KAH8700461.1"/>
    <property type="molecule type" value="Genomic_DNA"/>
</dbReference>
<reference evidence="5" key="1">
    <citation type="submission" date="2021-12" db="EMBL/GenBank/DDBJ databases">
        <title>Convergent genome expansion in fungi linked to evolution of root-endophyte symbiosis.</title>
        <authorList>
            <consortium name="DOE Joint Genome Institute"/>
            <person name="Ke Y.-H."/>
            <person name="Bonito G."/>
            <person name="Liao H.-L."/>
            <person name="Looney B."/>
            <person name="Rojas-Flechas A."/>
            <person name="Nash J."/>
            <person name="Hameed K."/>
            <person name="Schadt C."/>
            <person name="Martin F."/>
            <person name="Crous P.W."/>
            <person name="Miettinen O."/>
            <person name="Magnuson J.K."/>
            <person name="Labbe J."/>
            <person name="Jacobson D."/>
            <person name="Doktycz M.J."/>
            <person name="Veneault-Fourrey C."/>
            <person name="Kuo A."/>
            <person name="Mondo S."/>
            <person name="Calhoun S."/>
            <person name="Riley R."/>
            <person name="Ohm R."/>
            <person name="LaButti K."/>
            <person name="Andreopoulos B."/>
            <person name="Pangilinan J."/>
            <person name="Nolan M."/>
            <person name="Tritt A."/>
            <person name="Clum A."/>
            <person name="Lipzen A."/>
            <person name="Daum C."/>
            <person name="Barry K."/>
            <person name="Grigoriev I.V."/>
            <person name="Vilgalys R."/>
        </authorList>
    </citation>
    <scope>NUCLEOTIDE SEQUENCE</scope>
    <source>
        <strain evidence="5">PMI_201</strain>
    </source>
</reference>
<dbReference type="Pfam" id="PF01156">
    <property type="entry name" value="IU_nuc_hydro"/>
    <property type="match status" value="1"/>
</dbReference>
<evidence type="ECO:0000256" key="2">
    <source>
        <dbReference type="ARBA" id="ARBA00022801"/>
    </source>
</evidence>
<dbReference type="GO" id="GO:0006152">
    <property type="term" value="P:purine nucleoside catabolic process"/>
    <property type="evidence" value="ECO:0007669"/>
    <property type="project" value="TreeGrafter"/>
</dbReference>
<keyword evidence="6" id="KW-1185">Reference proteome</keyword>
<dbReference type="PANTHER" id="PTHR12304">
    <property type="entry name" value="INOSINE-URIDINE PREFERRING NUCLEOSIDE HYDROLASE"/>
    <property type="match status" value="1"/>
</dbReference>
<comment type="similarity">
    <text evidence="1">Belongs to the IUNH family.</text>
</comment>
<dbReference type="Gene3D" id="3.90.245.10">
    <property type="entry name" value="Ribonucleoside hydrolase-like"/>
    <property type="match status" value="1"/>
</dbReference>
<dbReference type="RefSeq" id="XP_046074167.1">
    <property type="nucleotide sequence ID" value="XM_046215653.1"/>
</dbReference>
<accession>A0AAD4Q2J9</accession>
<gene>
    <name evidence="5" type="ORF">BGW36DRAFT_374200</name>
</gene>
<evidence type="ECO:0000313" key="6">
    <source>
        <dbReference type="Proteomes" id="UP001201262"/>
    </source>
</evidence>
<dbReference type="GeneID" id="70245940"/>